<proteinExistence type="inferred from homology"/>
<comment type="similarity">
    <text evidence="1">Belongs to the alpha-actinin family.</text>
</comment>
<accession>A0AA43QS30</accession>
<dbReference type="Proteomes" id="UP001161017">
    <property type="component" value="Unassembled WGS sequence"/>
</dbReference>
<feature type="region of interest" description="Disordered" evidence="5">
    <location>
        <begin position="618"/>
        <end position="647"/>
    </location>
</feature>
<evidence type="ECO:0000313" key="8">
    <source>
        <dbReference type="Proteomes" id="UP001161017"/>
    </source>
</evidence>
<evidence type="ECO:0000256" key="3">
    <source>
        <dbReference type="ARBA" id="ARBA00022837"/>
    </source>
</evidence>
<dbReference type="InterPro" id="IPR001589">
    <property type="entry name" value="Actinin_actin-bd_CS"/>
</dbReference>
<feature type="domain" description="Calponin-homology (CH)" evidence="6">
    <location>
        <begin position="100"/>
        <end position="206"/>
    </location>
</feature>
<dbReference type="PANTHER" id="PTHR11915">
    <property type="entry name" value="SPECTRIN/FILAMIN RELATED CYTOSKELETAL PROTEIN"/>
    <property type="match status" value="1"/>
</dbReference>
<dbReference type="Gene3D" id="1.20.58.60">
    <property type="match status" value="2"/>
</dbReference>
<dbReference type="AlphaFoldDB" id="A0AA43QS30"/>
<dbReference type="Gene3D" id="1.10.418.10">
    <property type="entry name" value="Calponin-like domain"/>
    <property type="match status" value="2"/>
</dbReference>
<dbReference type="SUPFAM" id="SSF47473">
    <property type="entry name" value="EF-hand"/>
    <property type="match status" value="1"/>
</dbReference>
<keyword evidence="3" id="KW-0106">Calcium</keyword>
<name>A0AA43QS30_9LECA</name>
<dbReference type="InterPro" id="IPR036872">
    <property type="entry name" value="CH_dom_sf"/>
</dbReference>
<gene>
    <name evidence="7" type="primary">ain1</name>
    <name evidence="7" type="ORF">OHK93_002810</name>
</gene>
<feature type="compositionally biased region" description="Basic and acidic residues" evidence="5">
    <location>
        <begin position="637"/>
        <end position="647"/>
    </location>
</feature>
<reference evidence="7" key="1">
    <citation type="journal article" date="2023" name="Genome Biol. Evol.">
        <title>First Whole Genome Sequence and Flow Cytometry Genome Size Data for the Lichen-Forming Fungus Ramalina farinacea (Ascomycota).</title>
        <authorList>
            <person name="Llewellyn T."/>
            <person name="Mian S."/>
            <person name="Hill R."/>
            <person name="Leitch I.J."/>
            <person name="Gaya E."/>
        </authorList>
    </citation>
    <scope>NUCLEOTIDE SEQUENCE</scope>
    <source>
        <strain evidence="7">LIQ254RAFAR</strain>
    </source>
</reference>
<keyword evidence="4" id="KW-0009">Actin-binding</keyword>
<dbReference type="Gene3D" id="1.10.238.10">
    <property type="entry name" value="EF-hand"/>
    <property type="match status" value="2"/>
</dbReference>
<dbReference type="InterPro" id="IPR014837">
    <property type="entry name" value="EF-hand_Ca_insen"/>
</dbReference>
<keyword evidence="8" id="KW-1185">Reference proteome</keyword>
<sequence length="647" mass="74153">MTDSDSEWENVDADECVVTLVHILEILSEQSLGRYAAAPKLRVQKFENVNVCLDFIRSQGIQIHNIGAEDIVDGNQKIILGLIWTLISRFTISDIGEGTVKAKEGLLLWLQRKTAHYEGVTVRDFGHSWNDGQAFCALIDNHRPDLLNFYELDPTEHRKNMKLAFEVASNDLGIPALIDVDDVCDVMKPDEYSMITYLAGFYHAFSTLENIENAGRRLDKFATNMDASIEMKSSYEKRTRILINRIANKIISLRNFDVGKNYTEVKEQSRAFNNYKATLKREWVTEKSELSTLLSNIQTKMSTYRLNVYRPPKKLALEAVDSVWQELLRTEKVAYQRINQKMADVKQDLRKMFAKEADSLANCIDAFKWTMLDHRNADIDIQIRELTSFTSEQLPAAGETLEQVRKISLDCDEANIEENDLTSYTIEELAYDYDLAVKSVRTRLAFLENQKIARGVTNLTPIQLEEFESVFRHFADKHHNCLLGEVDFSAALASLGLTYDTEQMSELFKELQSKDKAVTGVYFEPFIRYMVTVTEDNNTADQVLQSFNDVAEGKAYVTELDLRHSLMTDEAIETFVGKMPPWKGDVLEKDKEAGEKGYDYAKFMLEMCLDEGLAQKDSTRRVSGKLTPPWEKDDWDEYTRKRDGIPP</sequence>
<evidence type="ECO:0000259" key="6">
    <source>
        <dbReference type="PROSITE" id="PS50021"/>
    </source>
</evidence>
<dbReference type="SMART" id="SM01184">
    <property type="entry name" value="efhand_Ca_insen"/>
    <property type="match status" value="1"/>
</dbReference>
<evidence type="ECO:0000313" key="7">
    <source>
        <dbReference type="EMBL" id="MDI1491601.1"/>
    </source>
</evidence>
<comment type="caution">
    <text evidence="7">The sequence shown here is derived from an EMBL/GenBank/DDBJ whole genome shotgun (WGS) entry which is preliminary data.</text>
</comment>
<dbReference type="FunFam" id="1.10.418.10:FF:000089">
    <property type="entry name" value="Spectrin beta chain"/>
    <property type="match status" value="1"/>
</dbReference>
<evidence type="ECO:0000256" key="5">
    <source>
        <dbReference type="SAM" id="MobiDB-lite"/>
    </source>
</evidence>
<dbReference type="SUPFAM" id="SSF46966">
    <property type="entry name" value="Spectrin repeat"/>
    <property type="match status" value="1"/>
</dbReference>
<evidence type="ECO:0000256" key="2">
    <source>
        <dbReference type="ARBA" id="ARBA00022737"/>
    </source>
</evidence>
<evidence type="ECO:0000256" key="4">
    <source>
        <dbReference type="ARBA" id="ARBA00023203"/>
    </source>
</evidence>
<feature type="domain" description="Calponin-homology (CH)" evidence="6">
    <location>
        <begin position="1"/>
        <end position="91"/>
    </location>
</feature>
<keyword evidence="2" id="KW-0677">Repeat</keyword>
<dbReference type="PROSITE" id="PS00020">
    <property type="entry name" value="ACTININ_2"/>
    <property type="match status" value="1"/>
</dbReference>
<dbReference type="GO" id="GO:0003779">
    <property type="term" value="F:actin binding"/>
    <property type="evidence" value="ECO:0007669"/>
    <property type="project" value="UniProtKB-KW"/>
</dbReference>
<dbReference type="Pfam" id="PF00307">
    <property type="entry name" value="CH"/>
    <property type="match status" value="2"/>
</dbReference>
<dbReference type="SUPFAM" id="SSF47576">
    <property type="entry name" value="Calponin-homology domain, CH-domain"/>
    <property type="match status" value="1"/>
</dbReference>
<evidence type="ECO:0000256" key="1">
    <source>
        <dbReference type="ARBA" id="ARBA00010255"/>
    </source>
</evidence>
<dbReference type="InterPro" id="IPR001715">
    <property type="entry name" value="CH_dom"/>
</dbReference>
<dbReference type="Pfam" id="PF08726">
    <property type="entry name" value="EFhand_Ca_insen"/>
    <property type="match status" value="1"/>
</dbReference>
<dbReference type="SMART" id="SM00033">
    <property type="entry name" value="CH"/>
    <property type="match status" value="2"/>
</dbReference>
<organism evidence="7 8">
    <name type="scientific">Ramalina farinacea</name>
    <dbReference type="NCBI Taxonomy" id="258253"/>
    <lineage>
        <taxon>Eukaryota</taxon>
        <taxon>Fungi</taxon>
        <taxon>Dikarya</taxon>
        <taxon>Ascomycota</taxon>
        <taxon>Pezizomycotina</taxon>
        <taxon>Lecanoromycetes</taxon>
        <taxon>OSLEUM clade</taxon>
        <taxon>Lecanoromycetidae</taxon>
        <taxon>Lecanorales</taxon>
        <taxon>Lecanorineae</taxon>
        <taxon>Ramalinaceae</taxon>
        <taxon>Ramalina</taxon>
    </lineage>
</organism>
<dbReference type="PROSITE" id="PS50021">
    <property type="entry name" value="CH"/>
    <property type="match status" value="2"/>
</dbReference>
<dbReference type="InterPro" id="IPR011992">
    <property type="entry name" value="EF-hand-dom_pair"/>
</dbReference>
<dbReference type="EMBL" id="JAPUFD010000015">
    <property type="protein sequence ID" value="MDI1491601.1"/>
    <property type="molecule type" value="Genomic_DNA"/>
</dbReference>
<protein>
    <submittedName>
        <fullName evidence="7">Alpha-actinin</fullName>
    </submittedName>
</protein>